<evidence type="ECO:0000256" key="1">
    <source>
        <dbReference type="SAM" id="MobiDB-lite"/>
    </source>
</evidence>
<feature type="compositionally biased region" description="Polar residues" evidence="1">
    <location>
        <begin position="9"/>
        <end position="19"/>
    </location>
</feature>
<feature type="region of interest" description="Disordered" evidence="1">
    <location>
        <begin position="1"/>
        <end position="27"/>
    </location>
</feature>
<evidence type="ECO:0000259" key="2">
    <source>
        <dbReference type="Pfam" id="PF25534"/>
    </source>
</evidence>
<dbReference type="STRING" id="1160509.A0A3N4IIX3"/>
<dbReference type="InterPro" id="IPR057678">
    <property type="entry name" value="DUF7918"/>
</dbReference>
<dbReference type="Pfam" id="PF25534">
    <property type="entry name" value="DUF7918"/>
    <property type="match status" value="1"/>
</dbReference>
<evidence type="ECO:0000313" key="4">
    <source>
        <dbReference type="Proteomes" id="UP000275078"/>
    </source>
</evidence>
<accession>A0A3N4IIX3</accession>
<dbReference type="AlphaFoldDB" id="A0A3N4IIX3"/>
<feature type="region of interest" description="Disordered" evidence="1">
    <location>
        <begin position="245"/>
        <end position="437"/>
    </location>
</feature>
<dbReference type="EMBL" id="ML119654">
    <property type="protein sequence ID" value="RPA85377.1"/>
    <property type="molecule type" value="Genomic_DNA"/>
</dbReference>
<evidence type="ECO:0000313" key="3">
    <source>
        <dbReference type="EMBL" id="RPA85377.1"/>
    </source>
</evidence>
<organism evidence="3 4">
    <name type="scientific">Ascobolus immersus RN42</name>
    <dbReference type="NCBI Taxonomy" id="1160509"/>
    <lineage>
        <taxon>Eukaryota</taxon>
        <taxon>Fungi</taxon>
        <taxon>Dikarya</taxon>
        <taxon>Ascomycota</taxon>
        <taxon>Pezizomycotina</taxon>
        <taxon>Pezizomycetes</taxon>
        <taxon>Pezizales</taxon>
        <taxon>Ascobolaceae</taxon>
        <taxon>Ascobolus</taxon>
    </lineage>
</organism>
<gene>
    <name evidence="3" type="ORF">BJ508DRAFT_7818</name>
</gene>
<sequence>MPKFKGISVSINPTYNRDSQGPFPEYGTYTQRRNSRITTYIPSSSNTAFAVSIEMDDDYKPMTSMPNESLAAYLYFDGRKQEETATLLRRGSETWISSRWVTMANGELAEKEFYFKEIGLEVFLTGLDIKKDKDTNGKRAAGEDSEGEGERATAGQIRVDLYRVVPEGPVRKGEYKPLFTENENEDVEDKNAAELEHTAGFGAPKPLYKESISVQSVSHLDAESAPYASFIFFYRGERQLQKMGVMPKGAHVSKPTSPAKGILGTSTSNDEKTLQELKDALGDKSKRKSYSGYRNGRLPDEDEDEDDDEKDRSMMDHDDDKEVAMDKDAAVDQELTEGVRKIKLKRSLEDAGDAYKRADSDSPENSPPQNRMRSRPSSNKNTPSSQRRFANPSTKFSGTPNKPTPNENDTFSPAKRRRESRAMDIGSSNMINEEDML</sequence>
<feature type="compositionally biased region" description="Acidic residues" evidence="1">
    <location>
        <begin position="300"/>
        <end position="309"/>
    </location>
</feature>
<feature type="compositionally biased region" description="Basic and acidic residues" evidence="1">
    <location>
        <begin position="310"/>
        <end position="330"/>
    </location>
</feature>
<feature type="compositionally biased region" description="Polar residues" evidence="1">
    <location>
        <begin position="363"/>
        <end position="411"/>
    </location>
</feature>
<name>A0A3N4IIX3_ASCIM</name>
<dbReference type="OrthoDB" id="5400327at2759"/>
<proteinExistence type="predicted"/>
<feature type="compositionally biased region" description="Basic and acidic residues" evidence="1">
    <location>
        <begin position="346"/>
        <end position="360"/>
    </location>
</feature>
<reference evidence="3 4" key="1">
    <citation type="journal article" date="2018" name="Nat. Ecol. Evol.">
        <title>Pezizomycetes genomes reveal the molecular basis of ectomycorrhizal truffle lifestyle.</title>
        <authorList>
            <person name="Murat C."/>
            <person name="Payen T."/>
            <person name="Noel B."/>
            <person name="Kuo A."/>
            <person name="Morin E."/>
            <person name="Chen J."/>
            <person name="Kohler A."/>
            <person name="Krizsan K."/>
            <person name="Balestrini R."/>
            <person name="Da Silva C."/>
            <person name="Montanini B."/>
            <person name="Hainaut M."/>
            <person name="Levati E."/>
            <person name="Barry K.W."/>
            <person name="Belfiori B."/>
            <person name="Cichocki N."/>
            <person name="Clum A."/>
            <person name="Dockter R.B."/>
            <person name="Fauchery L."/>
            <person name="Guy J."/>
            <person name="Iotti M."/>
            <person name="Le Tacon F."/>
            <person name="Lindquist E.A."/>
            <person name="Lipzen A."/>
            <person name="Malagnac F."/>
            <person name="Mello A."/>
            <person name="Molinier V."/>
            <person name="Miyauchi S."/>
            <person name="Poulain J."/>
            <person name="Riccioni C."/>
            <person name="Rubini A."/>
            <person name="Sitrit Y."/>
            <person name="Splivallo R."/>
            <person name="Traeger S."/>
            <person name="Wang M."/>
            <person name="Zifcakova L."/>
            <person name="Wipf D."/>
            <person name="Zambonelli A."/>
            <person name="Paolocci F."/>
            <person name="Nowrousian M."/>
            <person name="Ottonello S."/>
            <person name="Baldrian P."/>
            <person name="Spatafora J.W."/>
            <person name="Henrissat B."/>
            <person name="Nagy L.G."/>
            <person name="Aury J.M."/>
            <person name="Wincker P."/>
            <person name="Grigoriev I.V."/>
            <person name="Bonfante P."/>
            <person name="Martin F.M."/>
        </authorList>
    </citation>
    <scope>NUCLEOTIDE SEQUENCE [LARGE SCALE GENOMIC DNA]</scope>
    <source>
        <strain evidence="3 4">RN42</strain>
    </source>
</reference>
<feature type="compositionally biased region" description="Basic and acidic residues" evidence="1">
    <location>
        <begin position="269"/>
        <end position="284"/>
    </location>
</feature>
<dbReference type="PANTHER" id="PTHR36223:SF5">
    <property type="entry name" value="BETA-LACTAMASE-TYPE TRANSPEPTIDASE FOLD DOMAIN CONTAINING PROTEIN"/>
    <property type="match status" value="1"/>
</dbReference>
<protein>
    <recommendedName>
        <fullName evidence="2">DUF7918 domain-containing protein</fullName>
    </recommendedName>
</protein>
<keyword evidence="4" id="KW-1185">Reference proteome</keyword>
<feature type="domain" description="DUF7918" evidence="2">
    <location>
        <begin position="22"/>
        <end position="248"/>
    </location>
</feature>
<dbReference type="PANTHER" id="PTHR36223">
    <property type="entry name" value="BETA-LACTAMASE-TYPE TRANSPEPTIDASE FOLD DOMAIN CONTAINING PROTEIN"/>
    <property type="match status" value="1"/>
</dbReference>
<dbReference type="Proteomes" id="UP000275078">
    <property type="component" value="Unassembled WGS sequence"/>
</dbReference>